<protein>
    <submittedName>
        <fullName evidence="1">Uncharacterized protein</fullName>
    </submittedName>
</protein>
<evidence type="ECO:0000313" key="1">
    <source>
        <dbReference type="EMBL" id="RYO39057.1"/>
    </source>
</evidence>
<dbReference type="OrthoDB" id="5429357at2759"/>
<accession>A0A4Q4QDK9</accession>
<proteinExistence type="predicted"/>
<reference evidence="2" key="1">
    <citation type="journal article" date="2019" name="bioRxiv">
        <title>Genomics, evolutionary history and diagnostics of the Alternaria alternata species group including apple and Asian pear pathotypes.</title>
        <authorList>
            <person name="Armitage A.D."/>
            <person name="Cockerton H.M."/>
            <person name="Sreenivasaprasad S."/>
            <person name="Woodhall J.W."/>
            <person name="Lane C.R."/>
            <person name="Harrison R.J."/>
            <person name="Clarkson J.P."/>
        </authorList>
    </citation>
    <scope>NUCLEOTIDE SEQUENCE [LARGE SCALE GENOMIC DNA]</scope>
    <source>
        <strain evidence="2">RGR 97.0016</strain>
    </source>
</reference>
<gene>
    <name evidence="1" type="ORF">AA0113_g11236</name>
</gene>
<dbReference type="EMBL" id="PEJP01000065">
    <property type="protein sequence ID" value="RYO39057.1"/>
    <property type="molecule type" value="Genomic_DNA"/>
</dbReference>
<dbReference type="AlphaFoldDB" id="A0A4Q4QDK9"/>
<keyword evidence="2" id="KW-1185">Reference proteome</keyword>
<sequence length="64" mass="7070">MLEDGSIVVHWYGPDDSANPQNWTTGQKLVPTLIIDAYTFAVYLGSSIITGSYTGIMRQFDVSQ</sequence>
<dbReference type="Proteomes" id="UP000293823">
    <property type="component" value="Unassembled WGS sequence"/>
</dbReference>
<organism evidence="1 2">
    <name type="scientific">Alternaria arborescens</name>
    <dbReference type="NCBI Taxonomy" id="156630"/>
    <lineage>
        <taxon>Eukaryota</taxon>
        <taxon>Fungi</taxon>
        <taxon>Dikarya</taxon>
        <taxon>Ascomycota</taxon>
        <taxon>Pezizomycotina</taxon>
        <taxon>Dothideomycetes</taxon>
        <taxon>Pleosporomycetidae</taxon>
        <taxon>Pleosporales</taxon>
        <taxon>Pleosporineae</taxon>
        <taxon>Pleosporaceae</taxon>
        <taxon>Alternaria</taxon>
        <taxon>Alternaria sect. Alternaria</taxon>
    </lineage>
</organism>
<evidence type="ECO:0000313" key="2">
    <source>
        <dbReference type="Proteomes" id="UP000293823"/>
    </source>
</evidence>
<comment type="caution">
    <text evidence="1">The sequence shown here is derived from an EMBL/GenBank/DDBJ whole genome shotgun (WGS) entry which is preliminary data.</text>
</comment>
<name>A0A4Q4QDK9_9PLEO</name>